<comment type="caution">
    <text evidence="1">The sequence shown here is derived from an EMBL/GenBank/DDBJ whole genome shotgun (WGS) entry which is preliminary data.</text>
</comment>
<proteinExistence type="predicted"/>
<gene>
    <name evidence="1" type="ORF">PC110_g23359</name>
</gene>
<dbReference type="EMBL" id="MJFZ01003270">
    <property type="protein sequence ID" value="RAW20199.1"/>
    <property type="molecule type" value="Genomic_DNA"/>
</dbReference>
<dbReference type="VEuPathDB" id="FungiDB:PC110_g23359"/>
<keyword evidence="2" id="KW-1185">Reference proteome</keyword>
<organism evidence="1 2">
    <name type="scientific">Phytophthora cactorum</name>
    <dbReference type="NCBI Taxonomy" id="29920"/>
    <lineage>
        <taxon>Eukaryota</taxon>
        <taxon>Sar</taxon>
        <taxon>Stramenopiles</taxon>
        <taxon>Oomycota</taxon>
        <taxon>Peronosporomycetes</taxon>
        <taxon>Peronosporales</taxon>
        <taxon>Peronosporaceae</taxon>
        <taxon>Phytophthora</taxon>
    </lineage>
</organism>
<protein>
    <submittedName>
        <fullName evidence="1">Uncharacterized protein</fullName>
    </submittedName>
</protein>
<sequence length="69" mass="8198">MTEASQFRMPYQLQQLFATIIAYSQVVEVGALWERFDDDFSLDFGYKYRNLEGNAMEEMVKLHTLREPE</sequence>
<dbReference type="OrthoDB" id="112966at2759"/>
<dbReference type="AlphaFoldDB" id="A0A329R889"/>
<reference evidence="1 2" key="1">
    <citation type="submission" date="2018-01" db="EMBL/GenBank/DDBJ databases">
        <title>Draft genome of the strawberry crown rot pathogen Phytophthora cactorum.</title>
        <authorList>
            <person name="Armitage A.D."/>
            <person name="Lysoe E."/>
            <person name="Nellist C.F."/>
            <person name="Harrison R.J."/>
            <person name="Brurberg M.B."/>
        </authorList>
    </citation>
    <scope>NUCLEOTIDE SEQUENCE [LARGE SCALE GENOMIC DNA]</scope>
    <source>
        <strain evidence="1 2">10300</strain>
    </source>
</reference>
<accession>A0A329R889</accession>
<dbReference type="Proteomes" id="UP000251314">
    <property type="component" value="Unassembled WGS sequence"/>
</dbReference>
<evidence type="ECO:0000313" key="1">
    <source>
        <dbReference type="EMBL" id="RAW20199.1"/>
    </source>
</evidence>
<evidence type="ECO:0000313" key="2">
    <source>
        <dbReference type="Proteomes" id="UP000251314"/>
    </source>
</evidence>
<name>A0A329R889_9STRA</name>